<proteinExistence type="predicted"/>
<dbReference type="Proteomes" id="UP000436006">
    <property type="component" value="Unassembled WGS sequence"/>
</dbReference>
<evidence type="ECO:0000256" key="1">
    <source>
        <dbReference type="ARBA" id="ARBA00023125"/>
    </source>
</evidence>
<accession>A0A7K1S661</accession>
<dbReference type="GO" id="GO:0005829">
    <property type="term" value="C:cytosol"/>
    <property type="evidence" value="ECO:0007669"/>
    <property type="project" value="TreeGrafter"/>
</dbReference>
<keyword evidence="4" id="KW-1185">Reference proteome</keyword>
<reference evidence="3 4" key="1">
    <citation type="submission" date="2019-12" db="EMBL/GenBank/DDBJ databases">
        <title>Spirosoma sp. HMF4905 genome sequencing and assembly.</title>
        <authorList>
            <person name="Kang H."/>
            <person name="Cha I."/>
            <person name="Kim H."/>
            <person name="Joh K."/>
        </authorList>
    </citation>
    <scope>NUCLEOTIDE SEQUENCE [LARGE SCALE GENOMIC DNA]</scope>
    <source>
        <strain evidence="3 4">HMF4905</strain>
    </source>
</reference>
<dbReference type="EMBL" id="WPIN01000002">
    <property type="protein sequence ID" value="MVM29284.1"/>
    <property type="molecule type" value="Genomic_DNA"/>
</dbReference>
<dbReference type="AlphaFoldDB" id="A0A7K1S661"/>
<dbReference type="SMART" id="SM00530">
    <property type="entry name" value="HTH_XRE"/>
    <property type="match status" value="1"/>
</dbReference>
<dbReference type="PANTHER" id="PTHR46797">
    <property type="entry name" value="HTH-TYPE TRANSCRIPTIONAL REGULATOR"/>
    <property type="match status" value="1"/>
</dbReference>
<evidence type="ECO:0000313" key="3">
    <source>
        <dbReference type="EMBL" id="MVM29284.1"/>
    </source>
</evidence>
<dbReference type="InterPro" id="IPR050807">
    <property type="entry name" value="TransReg_Diox_bact_type"/>
</dbReference>
<gene>
    <name evidence="3" type="ORF">GO755_04510</name>
</gene>
<dbReference type="SUPFAM" id="SSF47413">
    <property type="entry name" value="lambda repressor-like DNA-binding domains"/>
    <property type="match status" value="1"/>
</dbReference>
<dbReference type="RefSeq" id="WP_157583519.1">
    <property type="nucleotide sequence ID" value="NZ_WPIN01000002.1"/>
</dbReference>
<sequence length="69" mass="7576">MPEVAEQVGHLIREFRKSKGLTQKELGQLVGVSFQAINKYETGQNLTVETLFKVAQSLGVTMADLVKGI</sequence>
<keyword evidence="1" id="KW-0238">DNA-binding</keyword>
<evidence type="ECO:0000259" key="2">
    <source>
        <dbReference type="PROSITE" id="PS50943"/>
    </source>
</evidence>
<dbReference type="Gene3D" id="1.10.260.40">
    <property type="entry name" value="lambda repressor-like DNA-binding domains"/>
    <property type="match status" value="1"/>
</dbReference>
<dbReference type="PROSITE" id="PS50943">
    <property type="entry name" value="HTH_CROC1"/>
    <property type="match status" value="1"/>
</dbReference>
<evidence type="ECO:0000313" key="4">
    <source>
        <dbReference type="Proteomes" id="UP000436006"/>
    </source>
</evidence>
<comment type="caution">
    <text evidence="3">The sequence shown here is derived from an EMBL/GenBank/DDBJ whole genome shotgun (WGS) entry which is preliminary data.</text>
</comment>
<dbReference type="InterPro" id="IPR001387">
    <property type="entry name" value="Cro/C1-type_HTH"/>
</dbReference>
<organism evidence="3 4">
    <name type="scientific">Spirosoma arboris</name>
    <dbReference type="NCBI Taxonomy" id="2682092"/>
    <lineage>
        <taxon>Bacteria</taxon>
        <taxon>Pseudomonadati</taxon>
        <taxon>Bacteroidota</taxon>
        <taxon>Cytophagia</taxon>
        <taxon>Cytophagales</taxon>
        <taxon>Cytophagaceae</taxon>
        <taxon>Spirosoma</taxon>
    </lineage>
</organism>
<dbReference type="PANTHER" id="PTHR46797:SF1">
    <property type="entry name" value="METHYLPHOSPHONATE SYNTHASE"/>
    <property type="match status" value="1"/>
</dbReference>
<dbReference type="Pfam" id="PF01381">
    <property type="entry name" value="HTH_3"/>
    <property type="match status" value="1"/>
</dbReference>
<feature type="domain" description="HTH cro/C1-type" evidence="2">
    <location>
        <begin position="12"/>
        <end position="65"/>
    </location>
</feature>
<dbReference type="GO" id="GO:0003700">
    <property type="term" value="F:DNA-binding transcription factor activity"/>
    <property type="evidence" value="ECO:0007669"/>
    <property type="project" value="TreeGrafter"/>
</dbReference>
<dbReference type="CDD" id="cd00093">
    <property type="entry name" value="HTH_XRE"/>
    <property type="match status" value="1"/>
</dbReference>
<name>A0A7K1S661_9BACT</name>
<dbReference type="InterPro" id="IPR010982">
    <property type="entry name" value="Lambda_DNA-bd_dom_sf"/>
</dbReference>
<protein>
    <submittedName>
        <fullName evidence="3">Helix-turn-helix domain-containing protein</fullName>
    </submittedName>
</protein>
<dbReference type="GO" id="GO:0003677">
    <property type="term" value="F:DNA binding"/>
    <property type="evidence" value="ECO:0007669"/>
    <property type="project" value="UniProtKB-KW"/>
</dbReference>